<comment type="catalytic activity">
    <reaction evidence="12">
        <text>acetyl-CoA + phosphate = acetyl phosphate + CoA</text>
        <dbReference type="Rhea" id="RHEA:19521"/>
        <dbReference type="ChEBI" id="CHEBI:22191"/>
        <dbReference type="ChEBI" id="CHEBI:43474"/>
        <dbReference type="ChEBI" id="CHEBI:57287"/>
        <dbReference type="ChEBI" id="CHEBI:57288"/>
        <dbReference type="EC" id="2.3.1.8"/>
    </reaction>
</comment>
<keyword evidence="8 12" id="KW-0963">Cytoplasm</keyword>
<dbReference type="CDD" id="cd03109">
    <property type="entry name" value="DTBS"/>
    <property type="match status" value="1"/>
</dbReference>
<dbReference type="Gene3D" id="3.40.50.10750">
    <property type="entry name" value="Isocitrate/Isopropylmalate dehydrogenase-like"/>
    <property type="match status" value="1"/>
</dbReference>
<evidence type="ECO:0000256" key="6">
    <source>
        <dbReference type="ARBA" id="ARBA00012707"/>
    </source>
</evidence>
<comment type="caution">
    <text evidence="15">The sequence shown here is derived from an EMBL/GenBank/DDBJ whole genome shotgun (WGS) entry which is preliminary data.</text>
</comment>
<dbReference type="UniPathway" id="UPA00340">
    <property type="reaction ID" value="UER00459"/>
</dbReference>
<dbReference type="Gene3D" id="3.40.50.10950">
    <property type="match status" value="1"/>
</dbReference>
<dbReference type="InterPro" id="IPR028979">
    <property type="entry name" value="Ser_kin/Pase_Hpr-like_N_sf"/>
</dbReference>
<comment type="pathway">
    <text evidence="2 12">Metabolic intermediate biosynthesis; acetyl-CoA biosynthesis; acetyl-CoA from acetate: step 2/2.</text>
</comment>
<accession>A0A563DKI8</accession>
<dbReference type="Pfam" id="PF07085">
    <property type="entry name" value="DRTGG"/>
    <property type="match status" value="1"/>
</dbReference>
<dbReference type="InterPro" id="IPR016475">
    <property type="entry name" value="P-Actrans_bac"/>
</dbReference>
<evidence type="ECO:0000256" key="1">
    <source>
        <dbReference type="ARBA" id="ARBA00004496"/>
    </source>
</evidence>
<evidence type="ECO:0000256" key="9">
    <source>
        <dbReference type="ARBA" id="ARBA00022679"/>
    </source>
</evidence>
<comment type="domain">
    <text evidence="12">The N-terminal region seems to be important for proper quaternary structure. The C-terminal region contains the substrate-binding site.</text>
</comment>
<evidence type="ECO:0000259" key="14">
    <source>
        <dbReference type="Pfam" id="PF07085"/>
    </source>
</evidence>
<dbReference type="InterPro" id="IPR010766">
    <property type="entry name" value="DRTGG"/>
</dbReference>
<evidence type="ECO:0000256" key="8">
    <source>
        <dbReference type="ARBA" id="ARBA00022490"/>
    </source>
</evidence>
<evidence type="ECO:0000256" key="5">
    <source>
        <dbReference type="ARBA" id="ARBA00011643"/>
    </source>
</evidence>
<dbReference type="NCBIfam" id="NF004167">
    <property type="entry name" value="PRK05632.1"/>
    <property type="match status" value="1"/>
</dbReference>
<comment type="subunit">
    <text evidence="5">Homohexamer.</text>
</comment>
<dbReference type="PANTHER" id="PTHR43356:SF3">
    <property type="entry name" value="PHOSPHATE ACETYLTRANSFERASE"/>
    <property type="match status" value="1"/>
</dbReference>
<dbReference type="FunFam" id="3.40.50.10750:FF:000001">
    <property type="entry name" value="Phosphate acetyltransferase"/>
    <property type="match status" value="1"/>
</dbReference>
<dbReference type="EC" id="2.3.1.8" evidence="6 12"/>
<keyword evidence="10 12" id="KW-0012">Acyltransferase</keyword>
<keyword evidence="9 12" id="KW-0808">Transferase</keyword>
<dbReference type="GO" id="GO:0005737">
    <property type="term" value="C:cytoplasm"/>
    <property type="evidence" value="ECO:0007669"/>
    <property type="project" value="UniProtKB-SubCell"/>
</dbReference>
<comment type="subcellular location">
    <subcellularLocation>
        <location evidence="1 12">Cytoplasm</location>
    </subcellularLocation>
</comment>
<feature type="domain" description="DRTGG" evidence="14">
    <location>
        <begin position="216"/>
        <end position="324"/>
    </location>
</feature>
<dbReference type="SUPFAM" id="SSF52540">
    <property type="entry name" value="P-loop containing nucleoside triphosphate hydrolases"/>
    <property type="match status" value="1"/>
</dbReference>
<dbReference type="PANTHER" id="PTHR43356">
    <property type="entry name" value="PHOSPHATE ACETYLTRANSFERASE"/>
    <property type="match status" value="1"/>
</dbReference>
<evidence type="ECO:0000256" key="3">
    <source>
        <dbReference type="ARBA" id="ARBA00008756"/>
    </source>
</evidence>
<dbReference type="Gene3D" id="3.40.50.300">
    <property type="entry name" value="P-loop containing nucleotide triphosphate hydrolases"/>
    <property type="match status" value="1"/>
</dbReference>
<dbReference type="OrthoDB" id="9805787at2"/>
<dbReference type="PIRSF" id="PIRSF006107">
    <property type="entry name" value="PhpActrans_proteobac"/>
    <property type="match status" value="1"/>
</dbReference>
<evidence type="ECO:0000313" key="15">
    <source>
        <dbReference type="EMBL" id="TWP30619.1"/>
    </source>
</evidence>
<sequence length="698" mass="76712">MNRSVYVTTTSTNSGKSLVSLGIMQMVIRRTPNVAYFRPIIDNLDEGAKDNHIATMISYFNLDQNYDEAYAFTKNEIIDYQNNCKLDDAYDLIIQKYKNLESKFDFVLIDGTDLSSESNSLDYDLNVVIAKSLNIPVVLVIKDSFKSTHDLCKNIRLEVNNLLSKDNKIISVIVNKTSKSIEDITSEYKKTVLNNNSIVFSAIPKDQYLGFPTLKEVADSLRAKVLYGNENLDRPIKKFIVGGMLLSNFMNHVEEDCVAVIPGDRADLVAGVLLSNLSNFKRVSGLILTAGISLDPMIEKLIGNSNLNIPTMVVEAGTFETASATANIRSRIYPEATAKIKRNLDLFEEYVNISELDKQISSFKIEGITPRMFLYNLFKSAKQAQKHIVLPEGGDDRILQAASMLAEDEIVKVTILGKNEDIKQRANQLGLSWNDNYISVLDNTVSDKIEDYAQTLFELRKSKGMEFAQAKDLILDPSYFGTMMVYKGDADGMVSGAQNTTAHTIRPALQFVKTKPGIKTVSSVFFMLLKDHVLVYGDCAVVPSPTSEQLADIAISSAQTAKAFGIEPKVAMLSYSSGNSGSGEEVDKVRLATELVKKAEPNLLIEGPIQYDAAVVPSVGNSKMPGSLVAGQANVLIFPDLNTGNNTYKAVQRESGGLALGPVLQGLKKPINDLSRGAKIEDIYNTVVITAIQAANNF</sequence>
<dbReference type="InterPro" id="IPR042112">
    <property type="entry name" value="P_AcTrfase_dom2"/>
</dbReference>
<name>A0A563DKI8_9FLAO</name>
<dbReference type="NCBIfam" id="NF007233">
    <property type="entry name" value="PRK09653.1"/>
    <property type="match status" value="1"/>
</dbReference>
<comment type="similarity">
    <text evidence="4 12">In the N-terminal section; belongs to the CobB/CobQ family.</text>
</comment>
<dbReference type="InterPro" id="IPR042113">
    <property type="entry name" value="P_AcTrfase_dom1"/>
</dbReference>
<dbReference type="SUPFAM" id="SSF53659">
    <property type="entry name" value="Isocitrate/Isopropylmalate dehydrogenase-like"/>
    <property type="match status" value="1"/>
</dbReference>
<evidence type="ECO:0000256" key="10">
    <source>
        <dbReference type="ARBA" id="ARBA00023315"/>
    </source>
</evidence>
<feature type="domain" description="Phosphate acetyl/butaryl transferase" evidence="13">
    <location>
        <begin position="372"/>
        <end position="691"/>
    </location>
</feature>
<dbReference type="Pfam" id="PF13500">
    <property type="entry name" value="AAA_26"/>
    <property type="match status" value="1"/>
</dbReference>
<dbReference type="InterPro" id="IPR002505">
    <property type="entry name" value="PTA_PTB"/>
</dbReference>
<evidence type="ECO:0000256" key="2">
    <source>
        <dbReference type="ARBA" id="ARBA00004989"/>
    </source>
</evidence>
<keyword evidence="16" id="KW-1185">Reference proteome</keyword>
<evidence type="ECO:0000256" key="12">
    <source>
        <dbReference type="PIRNR" id="PIRNR006107"/>
    </source>
</evidence>
<dbReference type="Proteomes" id="UP000319499">
    <property type="component" value="Unassembled WGS sequence"/>
</dbReference>
<protein>
    <recommendedName>
        <fullName evidence="7 12">Phosphate acetyltransferase</fullName>
        <ecNumber evidence="6 12">2.3.1.8</ecNumber>
    </recommendedName>
    <alternativeName>
        <fullName evidence="11 12">Phosphotransacetylase</fullName>
    </alternativeName>
</protein>
<dbReference type="GO" id="GO:0006085">
    <property type="term" value="P:acetyl-CoA biosynthetic process"/>
    <property type="evidence" value="ECO:0007669"/>
    <property type="project" value="UniProtKB-UniPathway"/>
</dbReference>
<evidence type="ECO:0000256" key="11">
    <source>
        <dbReference type="ARBA" id="ARBA00031108"/>
    </source>
</evidence>
<evidence type="ECO:0000313" key="16">
    <source>
        <dbReference type="Proteomes" id="UP000319499"/>
    </source>
</evidence>
<dbReference type="Gene3D" id="3.40.1390.20">
    <property type="entry name" value="HprK N-terminal domain-like"/>
    <property type="match status" value="1"/>
</dbReference>
<gene>
    <name evidence="15" type="ORF">ETU09_01055</name>
</gene>
<dbReference type="AlphaFoldDB" id="A0A563DKI8"/>
<dbReference type="InterPro" id="IPR027417">
    <property type="entry name" value="P-loop_NTPase"/>
</dbReference>
<comment type="function">
    <text evidence="12">Involved in acetate metabolism.</text>
</comment>
<dbReference type="GO" id="GO:0008959">
    <property type="term" value="F:phosphate acetyltransferase activity"/>
    <property type="evidence" value="ECO:0007669"/>
    <property type="project" value="UniProtKB-EC"/>
</dbReference>
<dbReference type="NCBIfam" id="TIGR00651">
    <property type="entry name" value="pta"/>
    <property type="match status" value="1"/>
</dbReference>
<dbReference type="InterPro" id="IPR050500">
    <property type="entry name" value="Phos_Acetyltrans/Butyryltrans"/>
</dbReference>
<dbReference type="RefSeq" id="WP_146261205.1">
    <property type="nucleotide sequence ID" value="NZ_SELG01000024.1"/>
</dbReference>
<evidence type="ECO:0000256" key="4">
    <source>
        <dbReference type="ARBA" id="ARBA00009786"/>
    </source>
</evidence>
<organism evidence="15 16">
    <name type="scientific">Apibacter muscae</name>
    <dbReference type="NCBI Taxonomy" id="2509004"/>
    <lineage>
        <taxon>Bacteria</taxon>
        <taxon>Pseudomonadati</taxon>
        <taxon>Bacteroidota</taxon>
        <taxon>Flavobacteriia</taxon>
        <taxon>Flavobacteriales</taxon>
        <taxon>Weeksellaceae</taxon>
        <taxon>Apibacter</taxon>
    </lineage>
</organism>
<dbReference type="SUPFAM" id="SSF75138">
    <property type="entry name" value="HprK N-terminal domain-like"/>
    <property type="match status" value="1"/>
</dbReference>
<dbReference type="EMBL" id="SELH01000011">
    <property type="protein sequence ID" value="TWP30619.1"/>
    <property type="molecule type" value="Genomic_DNA"/>
</dbReference>
<evidence type="ECO:0000256" key="7">
    <source>
        <dbReference type="ARBA" id="ARBA00021528"/>
    </source>
</evidence>
<reference evidence="15 16" key="1">
    <citation type="submission" date="2019-02" db="EMBL/GenBank/DDBJ databases">
        <title>Apibacter muscae sp. nov.: a novel member of the house fly microbiota.</title>
        <authorList>
            <person name="Park R."/>
        </authorList>
    </citation>
    <scope>NUCLEOTIDE SEQUENCE [LARGE SCALE GENOMIC DNA]</scope>
    <source>
        <strain evidence="15 16">AL1</strain>
    </source>
</reference>
<comment type="similarity">
    <text evidence="3 12">In the C-terminal section; belongs to the phosphate acetyltransferase and butyryltransferase family.</text>
</comment>
<proteinExistence type="inferred from homology"/>
<evidence type="ECO:0000259" key="13">
    <source>
        <dbReference type="Pfam" id="PF01515"/>
    </source>
</evidence>
<dbReference type="InterPro" id="IPR004614">
    <property type="entry name" value="P_AcTrfase"/>
</dbReference>
<dbReference type="Pfam" id="PF01515">
    <property type="entry name" value="PTA_PTB"/>
    <property type="match status" value="1"/>
</dbReference>